<comment type="similarity">
    <text evidence="3 10">Belongs to the FKBP-type PPIase family.</text>
</comment>
<protein>
    <recommendedName>
        <fullName evidence="10">Peptidyl-prolyl cis-trans isomerase</fullName>
        <ecNumber evidence="10">5.2.1.8</ecNumber>
    </recommendedName>
</protein>
<dbReference type="AlphaFoldDB" id="A0A401JA55"/>
<dbReference type="InterPro" id="IPR046357">
    <property type="entry name" value="PPIase_dom_sf"/>
</dbReference>
<dbReference type="RefSeq" id="WP_124703402.1">
    <property type="nucleotide sequence ID" value="NZ_BGOW01000002.1"/>
</dbReference>
<comment type="caution">
    <text evidence="12">The sequence shown here is derived from an EMBL/GenBank/DDBJ whole genome shotgun (WGS) entry which is preliminary data.</text>
</comment>
<sequence>MHKKTVEKNKVVYLTYSIIDQNGAVFEQYDVPIGYVHGANSGLFEKIEISLAGHEEGERVEVVLPPSDGFGQHQPELTYTDSIENVPPQFRHVGAAVSFENDTGESKEFRVTKIEDGKLTVDGNHPLAGQTVRFIVNIVDIRDATAEEIANGRPEDASAPRLH</sequence>
<keyword evidence="5 9" id="KW-0697">Rotamase</keyword>
<evidence type="ECO:0000256" key="6">
    <source>
        <dbReference type="ARBA" id="ARBA00023186"/>
    </source>
</evidence>
<evidence type="ECO:0000256" key="8">
    <source>
        <dbReference type="ARBA" id="ARBA00037071"/>
    </source>
</evidence>
<dbReference type="PANTHER" id="PTHR47861">
    <property type="entry name" value="FKBP-TYPE PEPTIDYL-PROLYL CIS-TRANS ISOMERASE SLYD"/>
    <property type="match status" value="1"/>
</dbReference>
<evidence type="ECO:0000256" key="3">
    <source>
        <dbReference type="ARBA" id="ARBA00006577"/>
    </source>
</evidence>
<organism evidence="12 13">
    <name type="scientific">Sulfuriferula multivorans</name>
    <dbReference type="NCBI Taxonomy" id="1559896"/>
    <lineage>
        <taxon>Bacteria</taxon>
        <taxon>Pseudomonadati</taxon>
        <taxon>Pseudomonadota</taxon>
        <taxon>Betaproteobacteria</taxon>
        <taxon>Nitrosomonadales</taxon>
        <taxon>Sulfuricellaceae</taxon>
        <taxon>Sulfuriferula</taxon>
    </lineage>
</organism>
<reference evidence="12 13" key="1">
    <citation type="journal article" date="2019" name="Front. Microbiol.">
        <title>Genomes of Neutrophilic Sulfur-Oxidizing Chemolithoautotrophs Representing 9 Proteobacterial Species From 8 Genera.</title>
        <authorList>
            <person name="Watanabe T."/>
            <person name="Kojima H."/>
            <person name="Umezawa K."/>
            <person name="Hori C."/>
            <person name="Takasuka T.E."/>
            <person name="Kato Y."/>
            <person name="Fukui M."/>
        </authorList>
    </citation>
    <scope>NUCLEOTIDE SEQUENCE [LARGE SCALE GENOMIC DNA]</scope>
    <source>
        <strain evidence="12 13">TTN</strain>
    </source>
</reference>
<keyword evidence="7 9" id="KW-0413">Isomerase</keyword>
<name>A0A401JA55_9PROT</name>
<proteinExistence type="inferred from homology"/>
<dbReference type="Gene3D" id="3.10.50.40">
    <property type="match status" value="1"/>
</dbReference>
<evidence type="ECO:0000256" key="1">
    <source>
        <dbReference type="ARBA" id="ARBA00000971"/>
    </source>
</evidence>
<feature type="domain" description="PPIase FKBP-type" evidence="11">
    <location>
        <begin position="9"/>
        <end position="88"/>
    </location>
</feature>
<evidence type="ECO:0000259" key="11">
    <source>
        <dbReference type="PROSITE" id="PS50059"/>
    </source>
</evidence>
<dbReference type="EC" id="5.2.1.8" evidence="10"/>
<dbReference type="PROSITE" id="PS50059">
    <property type="entry name" value="FKBP_PPIASE"/>
    <property type="match status" value="1"/>
</dbReference>
<keyword evidence="13" id="KW-1185">Reference proteome</keyword>
<dbReference type="Proteomes" id="UP000286806">
    <property type="component" value="Unassembled WGS sequence"/>
</dbReference>
<comment type="subcellular location">
    <subcellularLocation>
        <location evidence="2">Cytoplasm</location>
    </subcellularLocation>
</comment>
<accession>A0A401JA55</accession>
<dbReference type="Pfam" id="PF00254">
    <property type="entry name" value="FKBP_C"/>
    <property type="match status" value="1"/>
</dbReference>
<dbReference type="InterPro" id="IPR001179">
    <property type="entry name" value="PPIase_FKBP_dom"/>
</dbReference>
<dbReference type="GO" id="GO:0005737">
    <property type="term" value="C:cytoplasm"/>
    <property type="evidence" value="ECO:0007669"/>
    <property type="project" value="UniProtKB-SubCell"/>
</dbReference>
<dbReference type="GO" id="GO:0042026">
    <property type="term" value="P:protein refolding"/>
    <property type="evidence" value="ECO:0007669"/>
    <property type="project" value="UniProtKB-ARBA"/>
</dbReference>
<evidence type="ECO:0000313" key="13">
    <source>
        <dbReference type="Proteomes" id="UP000286806"/>
    </source>
</evidence>
<evidence type="ECO:0000256" key="2">
    <source>
        <dbReference type="ARBA" id="ARBA00004496"/>
    </source>
</evidence>
<keyword evidence="4" id="KW-0963">Cytoplasm</keyword>
<evidence type="ECO:0000256" key="7">
    <source>
        <dbReference type="ARBA" id="ARBA00023235"/>
    </source>
</evidence>
<dbReference type="OrthoDB" id="9808891at2"/>
<dbReference type="PANTHER" id="PTHR47861:SF3">
    <property type="entry name" value="FKBP-TYPE PEPTIDYL-PROLYL CIS-TRANS ISOMERASE SLYD"/>
    <property type="match status" value="1"/>
</dbReference>
<dbReference type="GO" id="GO:0003755">
    <property type="term" value="F:peptidyl-prolyl cis-trans isomerase activity"/>
    <property type="evidence" value="ECO:0007669"/>
    <property type="project" value="UniProtKB-UniRule"/>
</dbReference>
<gene>
    <name evidence="12" type="ORF">SFMTTN_0352</name>
</gene>
<comment type="catalytic activity">
    <reaction evidence="1 9 10">
        <text>[protein]-peptidylproline (omega=180) = [protein]-peptidylproline (omega=0)</text>
        <dbReference type="Rhea" id="RHEA:16237"/>
        <dbReference type="Rhea" id="RHEA-COMP:10747"/>
        <dbReference type="Rhea" id="RHEA-COMP:10748"/>
        <dbReference type="ChEBI" id="CHEBI:83833"/>
        <dbReference type="ChEBI" id="CHEBI:83834"/>
        <dbReference type="EC" id="5.2.1.8"/>
    </reaction>
</comment>
<dbReference type="EMBL" id="BGOW01000002">
    <property type="protein sequence ID" value="GBL44555.1"/>
    <property type="molecule type" value="Genomic_DNA"/>
</dbReference>
<evidence type="ECO:0000256" key="10">
    <source>
        <dbReference type="RuleBase" id="RU003915"/>
    </source>
</evidence>
<comment type="function">
    <text evidence="8">Also involved in hydrogenase metallocenter assembly, probably by participating in the nickel insertion step. This function in hydrogenase biosynthesis requires chaperone activity and the presence of the metal-binding domain, but not PPIase activity.</text>
</comment>
<evidence type="ECO:0000256" key="9">
    <source>
        <dbReference type="PROSITE-ProRule" id="PRU00277"/>
    </source>
</evidence>
<evidence type="ECO:0000256" key="4">
    <source>
        <dbReference type="ARBA" id="ARBA00022490"/>
    </source>
</evidence>
<evidence type="ECO:0000313" key="12">
    <source>
        <dbReference type="EMBL" id="GBL44555.1"/>
    </source>
</evidence>
<evidence type="ECO:0000256" key="5">
    <source>
        <dbReference type="ARBA" id="ARBA00023110"/>
    </source>
</evidence>
<keyword evidence="6" id="KW-0143">Chaperone</keyword>
<dbReference type="SUPFAM" id="SSF54534">
    <property type="entry name" value="FKBP-like"/>
    <property type="match status" value="1"/>
</dbReference>